<proteinExistence type="predicted"/>
<gene>
    <name evidence="2" type="ORF">BHS09_04070</name>
</gene>
<sequence length="247" mass="26560">MRRLLTAVSVVSLLTGTAGDASEEVRPAPATSTAGQEAARPPASPAPAAAITVAPARVEEARALVPPPLLHARFQPVVGTWVEYEYRTAQGRFPVRVSVVGETLREDGLPLYQVELDYQTTPRALMAAWVVGGARPVVERLAISVPPHPPISLPVDLYMDQPELRGVLTEEKPTDIREGAFAGKARQRVYRQEAQRSVSVILSTKVLVTGVESIRDDTASWVARKTGSGAQPELSAVPIAIPRLPEQ</sequence>
<protein>
    <submittedName>
        <fullName evidence="2">Uncharacterized protein</fullName>
    </submittedName>
</protein>
<evidence type="ECO:0000256" key="1">
    <source>
        <dbReference type="SAM" id="MobiDB-lite"/>
    </source>
</evidence>
<dbReference type="RefSeq" id="WP_237078035.1">
    <property type="nucleotide sequence ID" value="NZ_CP017169.1"/>
</dbReference>
<organism evidence="2 3">
    <name type="scientific">Myxococcus xanthus</name>
    <dbReference type="NCBI Taxonomy" id="34"/>
    <lineage>
        <taxon>Bacteria</taxon>
        <taxon>Pseudomonadati</taxon>
        <taxon>Myxococcota</taxon>
        <taxon>Myxococcia</taxon>
        <taxon>Myxococcales</taxon>
        <taxon>Cystobacterineae</taxon>
        <taxon>Myxococcaceae</taxon>
        <taxon>Myxococcus</taxon>
    </lineage>
</organism>
<feature type="compositionally biased region" description="Low complexity" evidence="1">
    <location>
        <begin position="38"/>
        <end position="47"/>
    </location>
</feature>
<dbReference type="Proteomes" id="UP000320179">
    <property type="component" value="Chromosome"/>
</dbReference>
<accession>A0AAE6FVR0</accession>
<dbReference type="EMBL" id="CP017174">
    <property type="protein sequence ID" value="QDE66238.1"/>
    <property type="molecule type" value="Genomic_DNA"/>
</dbReference>
<reference evidence="2 3" key="1">
    <citation type="journal article" date="2019" name="Science">
        <title>Social genes are selection hotspots in kin groups of a soil microbe.</title>
        <authorList>
            <person name="Wielgoss S."/>
            <person name="Wolfensberger R."/>
            <person name="Sun L."/>
            <person name="Fiegna F."/>
            <person name="Velicer G.J."/>
        </authorList>
    </citation>
    <scope>NUCLEOTIDE SEQUENCE [LARGE SCALE GENOMIC DNA]</scope>
    <source>
        <strain evidence="2 3">MC3.5.9c15</strain>
    </source>
</reference>
<evidence type="ECO:0000313" key="2">
    <source>
        <dbReference type="EMBL" id="QDE66238.1"/>
    </source>
</evidence>
<evidence type="ECO:0000313" key="3">
    <source>
        <dbReference type="Proteomes" id="UP000320179"/>
    </source>
</evidence>
<name>A0AAE6FVR0_MYXXA</name>
<feature type="region of interest" description="Disordered" evidence="1">
    <location>
        <begin position="19"/>
        <end position="47"/>
    </location>
</feature>
<dbReference type="AlphaFoldDB" id="A0AAE6FVR0"/>